<proteinExistence type="inferred from homology"/>
<keyword evidence="2" id="KW-0808">Transferase</keyword>
<gene>
    <name evidence="4" type="ORF">F3Y22_tig00117056pilonHSYRG00840</name>
</gene>
<reference evidence="4" key="1">
    <citation type="submission" date="2019-09" db="EMBL/GenBank/DDBJ databases">
        <title>Draft genome information of white flower Hibiscus syriacus.</title>
        <authorList>
            <person name="Kim Y.-M."/>
        </authorList>
    </citation>
    <scope>NUCLEOTIDE SEQUENCE [LARGE SCALE GENOMIC DNA]</scope>
    <source>
        <strain evidence="4">YM2019G1</strain>
    </source>
</reference>
<evidence type="ECO:0000256" key="3">
    <source>
        <dbReference type="ARBA" id="ARBA00023315"/>
    </source>
</evidence>
<dbReference type="Pfam" id="PF02458">
    <property type="entry name" value="Transferase"/>
    <property type="match status" value="2"/>
</dbReference>
<dbReference type="PANTHER" id="PTHR31623:SF33">
    <property type="entry name" value="STEMMADENINE O-ACETYLTRANSFERASE-LIKE"/>
    <property type="match status" value="1"/>
</dbReference>
<dbReference type="AlphaFoldDB" id="A0A6A2WB43"/>
<dbReference type="Gene3D" id="3.30.559.10">
    <property type="entry name" value="Chloramphenicol acetyltransferase-like domain"/>
    <property type="match status" value="2"/>
</dbReference>
<comment type="caution">
    <text evidence="4">The sequence shown here is derived from an EMBL/GenBank/DDBJ whole genome shotgun (WGS) entry which is preliminary data.</text>
</comment>
<evidence type="ECO:0000313" key="5">
    <source>
        <dbReference type="Proteomes" id="UP000436088"/>
    </source>
</evidence>
<dbReference type="PANTHER" id="PTHR31623">
    <property type="entry name" value="F21J9.9"/>
    <property type="match status" value="1"/>
</dbReference>
<dbReference type="InterPro" id="IPR023213">
    <property type="entry name" value="CAT-like_dom_sf"/>
</dbReference>
<name>A0A6A2WB43_HIBSY</name>
<evidence type="ECO:0000256" key="1">
    <source>
        <dbReference type="ARBA" id="ARBA00009861"/>
    </source>
</evidence>
<organism evidence="4 5">
    <name type="scientific">Hibiscus syriacus</name>
    <name type="common">Rose of Sharon</name>
    <dbReference type="NCBI Taxonomy" id="106335"/>
    <lineage>
        <taxon>Eukaryota</taxon>
        <taxon>Viridiplantae</taxon>
        <taxon>Streptophyta</taxon>
        <taxon>Embryophyta</taxon>
        <taxon>Tracheophyta</taxon>
        <taxon>Spermatophyta</taxon>
        <taxon>Magnoliopsida</taxon>
        <taxon>eudicotyledons</taxon>
        <taxon>Gunneridae</taxon>
        <taxon>Pentapetalae</taxon>
        <taxon>rosids</taxon>
        <taxon>malvids</taxon>
        <taxon>Malvales</taxon>
        <taxon>Malvaceae</taxon>
        <taxon>Malvoideae</taxon>
        <taxon>Hibiscus</taxon>
    </lineage>
</organism>
<keyword evidence="3" id="KW-0012">Acyltransferase</keyword>
<comment type="similarity">
    <text evidence="1">Belongs to the plant acyltransferase family.</text>
</comment>
<dbReference type="GO" id="GO:0016746">
    <property type="term" value="F:acyltransferase activity"/>
    <property type="evidence" value="ECO:0007669"/>
    <property type="project" value="UniProtKB-KW"/>
</dbReference>
<accession>A0A6A2WB43</accession>
<evidence type="ECO:0000313" key="4">
    <source>
        <dbReference type="EMBL" id="KAE8654081.1"/>
    </source>
</evidence>
<sequence>MQGGENKVPDGVSTLDNCKHVVVRVEVPLDYVHKEGKVEIVSKGLIKPSRPTPHHLRTHMLSFKDQFLPPIYVPMVLFYMNQETTISSADIIANNSGRAQLLKESLFETLTLFYPFAGRIKDHFPIDCNDEGAYYVEARVNRPLCEFLELADSSYVPRLLPAEFSWSTPSAEGYVAMIQVTTFACGGIVIGACISHMIADATSVTTFLRSWAAMTRKSGEETACPNFDASFVFPQNVAYPREETLSAPFLKKNNMAVPPIPKHWMGNFLCAAMVITNETKLDKLVCHLRKTIRKVDGDIVTALQGDGGWLKFYEHIKEIGKASCAEAGEIDAIRFTSWCNFDLYEIDFGWGKPTWVTSTASTESETVFNDTVLLMDTKIGKGVEALVYVDE</sequence>
<keyword evidence="5" id="KW-1185">Reference proteome</keyword>
<protein>
    <submittedName>
        <fullName evidence="4">Pre-rRNA-processing protein TSR1 isoform 1</fullName>
    </submittedName>
</protein>
<dbReference type="Proteomes" id="UP000436088">
    <property type="component" value="Unassembled WGS sequence"/>
</dbReference>
<evidence type="ECO:0000256" key="2">
    <source>
        <dbReference type="ARBA" id="ARBA00022679"/>
    </source>
</evidence>
<dbReference type="EMBL" id="VEPZ02001788">
    <property type="protein sequence ID" value="KAE8654081.1"/>
    <property type="molecule type" value="Genomic_DNA"/>
</dbReference>